<organism evidence="1 2">
    <name type="scientific">Caerostris extrusa</name>
    <name type="common">Bark spider</name>
    <name type="synonym">Caerostris bankana</name>
    <dbReference type="NCBI Taxonomy" id="172846"/>
    <lineage>
        <taxon>Eukaryota</taxon>
        <taxon>Metazoa</taxon>
        <taxon>Ecdysozoa</taxon>
        <taxon>Arthropoda</taxon>
        <taxon>Chelicerata</taxon>
        <taxon>Arachnida</taxon>
        <taxon>Araneae</taxon>
        <taxon>Araneomorphae</taxon>
        <taxon>Entelegynae</taxon>
        <taxon>Araneoidea</taxon>
        <taxon>Araneidae</taxon>
        <taxon>Caerostris</taxon>
    </lineage>
</organism>
<gene>
    <name evidence="1" type="ORF">CEXT_769641</name>
</gene>
<reference evidence="1 2" key="1">
    <citation type="submission" date="2021-06" db="EMBL/GenBank/DDBJ databases">
        <title>Caerostris extrusa draft genome.</title>
        <authorList>
            <person name="Kono N."/>
            <person name="Arakawa K."/>
        </authorList>
    </citation>
    <scope>NUCLEOTIDE SEQUENCE [LARGE SCALE GENOMIC DNA]</scope>
</reference>
<name>A0AAV4U3F2_CAEEX</name>
<dbReference type="EMBL" id="BPLR01012217">
    <property type="protein sequence ID" value="GIY52262.1"/>
    <property type="molecule type" value="Genomic_DNA"/>
</dbReference>
<dbReference type="SUPFAM" id="SSF52058">
    <property type="entry name" value="L domain-like"/>
    <property type="match status" value="1"/>
</dbReference>
<evidence type="ECO:0000313" key="2">
    <source>
        <dbReference type="Proteomes" id="UP001054945"/>
    </source>
</evidence>
<comment type="caution">
    <text evidence="1">The sequence shown here is derived from an EMBL/GenBank/DDBJ whole genome shotgun (WGS) entry which is preliminary data.</text>
</comment>
<dbReference type="Gene3D" id="3.80.10.10">
    <property type="entry name" value="Ribonuclease Inhibitor"/>
    <property type="match status" value="1"/>
</dbReference>
<dbReference type="InterPro" id="IPR032675">
    <property type="entry name" value="LRR_dom_sf"/>
</dbReference>
<sequence>MLAALHQCVWNLMSKVSAFVRKSSKKRKSPIDGSFSFGAGFSLLKIIVHQLLFGSSSDIDVSSDRAASGREPQIATPDSEIDALAQLSIPSISNNQIRTISTNQIPPKLTHLYLADNPFHCDCQMLPFLQFLNSTKVLTTDEDLCTPSHNGRLKRFNVNRRSL</sequence>
<evidence type="ECO:0000313" key="1">
    <source>
        <dbReference type="EMBL" id="GIY52262.1"/>
    </source>
</evidence>
<accession>A0AAV4U3F2</accession>
<keyword evidence="2" id="KW-1185">Reference proteome</keyword>
<protein>
    <submittedName>
        <fullName evidence="1">Uncharacterized protein</fullName>
    </submittedName>
</protein>
<dbReference type="AlphaFoldDB" id="A0AAV4U3F2"/>
<dbReference type="Proteomes" id="UP001054945">
    <property type="component" value="Unassembled WGS sequence"/>
</dbReference>
<proteinExistence type="predicted"/>